<dbReference type="PIRSF" id="PIRSF001455">
    <property type="entry name" value="DHQ_synth"/>
    <property type="match status" value="1"/>
</dbReference>
<evidence type="ECO:0000313" key="23">
    <source>
        <dbReference type="EMBL" id="EPJ28628.1"/>
    </source>
</evidence>
<keyword evidence="12" id="KW-0028">Amino-acid biosynthesis</keyword>
<keyword evidence="14" id="KW-0547">Nucleotide-binding</keyword>
<evidence type="ECO:0000259" key="21">
    <source>
        <dbReference type="Pfam" id="PF01761"/>
    </source>
</evidence>
<accession>A0ABP2X4X4</accession>
<evidence type="ECO:0000256" key="19">
    <source>
        <dbReference type="ARBA" id="ARBA00023285"/>
    </source>
</evidence>
<comment type="pathway">
    <text evidence="7">Metabolic intermediate biosynthesis; chorismate biosynthesis; chorismate from D-erythrose 4-phosphate and phosphoenolpyruvate: step 2/7.</text>
</comment>
<keyword evidence="18 23" id="KW-0456">Lyase</keyword>
<comment type="function">
    <text evidence="5">Catalyzes the conversion of 3-deoxy-D-arabino-heptulosonate 7-phosphate (DAHP) to dehydroquinate (DHQ).</text>
</comment>
<feature type="domain" description="3-dehydroquinate synthase N-terminal" evidence="21">
    <location>
        <begin position="64"/>
        <end position="174"/>
    </location>
</feature>
<dbReference type="EMBL" id="ATLC01000044">
    <property type="protein sequence ID" value="EPJ28628.1"/>
    <property type="molecule type" value="Genomic_DNA"/>
</dbReference>
<dbReference type="InterPro" id="IPR050071">
    <property type="entry name" value="Dehydroquinate_synthase"/>
</dbReference>
<evidence type="ECO:0000256" key="6">
    <source>
        <dbReference type="ARBA" id="ARBA00004496"/>
    </source>
</evidence>
<evidence type="ECO:0000256" key="13">
    <source>
        <dbReference type="ARBA" id="ARBA00022723"/>
    </source>
</evidence>
<evidence type="ECO:0000256" key="7">
    <source>
        <dbReference type="ARBA" id="ARBA00004661"/>
    </source>
</evidence>
<keyword evidence="13" id="KW-0479">Metal-binding</keyword>
<evidence type="ECO:0000256" key="14">
    <source>
        <dbReference type="ARBA" id="ARBA00022741"/>
    </source>
</evidence>
<evidence type="ECO:0000256" key="5">
    <source>
        <dbReference type="ARBA" id="ARBA00003485"/>
    </source>
</evidence>
<organism evidence="23 24">
    <name type="scientific">Chlamydia psittaci 99DC5</name>
    <dbReference type="NCBI Taxonomy" id="1112251"/>
    <lineage>
        <taxon>Bacteria</taxon>
        <taxon>Pseudomonadati</taxon>
        <taxon>Chlamydiota</taxon>
        <taxon>Chlamydiia</taxon>
        <taxon>Chlamydiales</taxon>
        <taxon>Chlamydiaceae</taxon>
        <taxon>Chlamydia/Chlamydophila group</taxon>
        <taxon>Chlamydia</taxon>
    </lineage>
</organism>
<evidence type="ECO:0000256" key="15">
    <source>
        <dbReference type="ARBA" id="ARBA00022833"/>
    </source>
</evidence>
<dbReference type="Pfam" id="PF24621">
    <property type="entry name" value="DHQS_C"/>
    <property type="match status" value="1"/>
</dbReference>
<dbReference type="GO" id="GO:0003856">
    <property type="term" value="F:3-dehydroquinate synthase activity"/>
    <property type="evidence" value="ECO:0007669"/>
    <property type="project" value="UniProtKB-EC"/>
</dbReference>
<name>A0ABP2X4X4_CHLPS</name>
<gene>
    <name evidence="23" type="primary">aroB</name>
    <name evidence="23" type="ORF">CP99DC5_0106</name>
</gene>
<reference evidence="23 24" key="1">
    <citation type="submission" date="2013-04" db="EMBL/GenBank/DDBJ databases">
        <title>Genome sequence of Chlamydia psittaci 99DC5.</title>
        <authorList>
            <person name="Huot-Creasy H."/>
            <person name="McCracken C.L."/>
            <person name="Humphries M."/>
            <person name="Sachse K."/>
            <person name="Laroucau K."/>
            <person name="Bavoil P."/>
            <person name="Myers G.S."/>
        </authorList>
    </citation>
    <scope>NUCLEOTIDE SEQUENCE [LARGE SCALE GENOMIC DNA]</scope>
    <source>
        <strain evidence="23 24">99DC5</strain>
    </source>
</reference>
<dbReference type="Proteomes" id="UP000014627">
    <property type="component" value="Unassembled WGS sequence"/>
</dbReference>
<dbReference type="CDD" id="cd08195">
    <property type="entry name" value="DHQS"/>
    <property type="match status" value="1"/>
</dbReference>
<keyword evidence="11" id="KW-0963">Cytoplasm</keyword>
<dbReference type="PANTHER" id="PTHR43622">
    <property type="entry name" value="3-DEHYDROQUINATE SYNTHASE"/>
    <property type="match status" value="1"/>
</dbReference>
<dbReference type="Gene3D" id="1.20.1090.10">
    <property type="entry name" value="Dehydroquinate synthase-like - alpha domain"/>
    <property type="match status" value="1"/>
</dbReference>
<keyword evidence="17" id="KW-0057">Aromatic amino acid biosynthesis</keyword>
<comment type="subcellular location">
    <subcellularLocation>
        <location evidence="6">Cytoplasm</location>
    </subcellularLocation>
</comment>
<evidence type="ECO:0000256" key="18">
    <source>
        <dbReference type="ARBA" id="ARBA00023239"/>
    </source>
</evidence>
<evidence type="ECO:0000256" key="3">
    <source>
        <dbReference type="ARBA" id="ARBA00001941"/>
    </source>
</evidence>
<comment type="caution">
    <text evidence="23">The sequence shown here is derived from an EMBL/GenBank/DDBJ whole genome shotgun (WGS) entry which is preliminary data.</text>
</comment>
<sequence length="379" mass="42578">MIKNFVSDPHNIKLVGNFFNKKLFSSISTNYPVVIVTDFQVAEAILPPVLDFIRSLGYKVVPLSFPSGEINKTWEVFISLQNQLVDQDVPLGSTIIGIGGGIVLDMAGFLASTYCRGVPLFLVPTTMTAMIDACIGGKNGINLRGFKNRLGTFYLPKDVWVCPEFLSTLPKKEWFYGISEAIKHGCIADAYILDFLQNHSEMLFSSREILSEFIKRNCLVKAAIVAKDPHDKHLRKILNFGHTIAHAIETLSQGHLPHGLAVSVGMMIETKISLESGIMKNLSLLEQLHHLYKRFHLPTTLEELRNLIPQHLHNEFYNPENIIHALGYDKKNLSKKAIRMVMIEHLGRAASCNGIYCTVPKMDILYKTLKSECYAMCNN</sequence>
<feature type="domain" description="3-dehydroquinate synthase C-terminal" evidence="22">
    <location>
        <begin position="177"/>
        <end position="311"/>
    </location>
</feature>
<keyword evidence="24" id="KW-1185">Reference proteome</keyword>
<evidence type="ECO:0000256" key="10">
    <source>
        <dbReference type="ARBA" id="ARBA00017684"/>
    </source>
</evidence>
<dbReference type="PANTHER" id="PTHR43622:SF7">
    <property type="entry name" value="3-DEHYDROQUINATE SYNTHASE, CHLOROPLASTIC"/>
    <property type="match status" value="1"/>
</dbReference>
<dbReference type="Pfam" id="PF01761">
    <property type="entry name" value="DHQ_synthase"/>
    <property type="match status" value="1"/>
</dbReference>
<dbReference type="InterPro" id="IPR030963">
    <property type="entry name" value="DHQ_synth_fam"/>
</dbReference>
<evidence type="ECO:0000256" key="11">
    <source>
        <dbReference type="ARBA" id="ARBA00022490"/>
    </source>
</evidence>
<dbReference type="InterPro" id="IPR016037">
    <property type="entry name" value="DHQ_synth_AroB"/>
</dbReference>
<evidence type="ECO:0000256" key="20">
    <source>
        <dbReference type="NCBIfam" id="TIGR01357"/>
    </source>
</evidence>
<dbReference type="Gene3D" id="3.40.50.1970">
    <property type="match status" value="1"/>
</dbReference>
<evidence type="ECO:0000256" key="4">
    <source>
        <dbReference type="ARBA" id="ARBA00001947"/>
    </source>
</evidence>
<evidence type="ECO:0000256" key="8">
    <source>
        <dbReference type="ARBA" id="ARBA00005412"/>
    </source>
</evidence>
<dbReference type="EC" id="4.2.3.4" evidence="9 20"/>
<comment type="cofactor">
    <cofactor evidence="4">
        <name>Zn(2+)</name>
        <dbReference type="ChEBI" id="CHEBI:29105"/>
    </cofactor>
</comment>
<dbReference type="RefSeq" id="WP_006343389.1">
    <property type="nucleotide sequence ID" value="NZ_KE356190.1"/>
</dbReference>
<evidence type="ECO:0000256" key="17">
    <source>
        <dbReference type="ARBA" id="ARBA00023141"/>
    </source>
</evidence>
<dbReference type="SUPFAM" id="SSF56796">
    <property type="entry name" value="Dehydroquinate synthase-like"/>
    <property type="match status" value="1"/>
</dbReference>
<keyword evidence="15" id="KW-0862">Zinc</keyword>
<dbReference type="GeneID" id="12243181"/>
<keyword evidence="16" id="KW-0520">NAD</keyword>
<evidence type="ECO:0000256" key="2">
    <source>
        <dbReference type="ARBA" id="ARBA00001911"/>
    </source>
</evidence>
<dbReference type="NCBIfam" id="TIGR01357">
    <property type="entry name" value="aroB"/>
    <property type="match status" value="1"/>
</dbReference>
<comment type="cofactor">
    <cofactor evidence="2">
        <name>NAD(+)</name>
        <dbReference type="ChEBI" id="CHEBI:57540"/>
    </cofactor>
</comment>
<dbReference type="InterPro" id="IPR056179">
    <property type="entry name" value="DHQS_C"/>
</dbReference>
<comment type="similarity">
    <text evidence="8">Belongs to the sugar phosphate cyclases superfamily. Dehydroquinate synthase family.</text>
</comment>
<evidence type="ECO:0000259" key="22">
    <source>
        <dbReference type="Pfam" id="PF24621"/>
    </source>
</evidence>
<comment type="catalytic activity">
    <reaction evidence="1">
        <text>7-phospho-2-dehydro-3-deoxy-D-arabino-heptonate = 3-dehydroquinate + phosphate</text>
        <dbReference type="Rhea" id="RHEA:21968"/>
        <dbReference type="ChEBI" id="CHEBI:32364"/>
        <dbReference type="ChEBI" id="CHEBI:43474"/>
        <dbReference type="ChEBI" id="CHEBI:58394"/>
        <dbReference type="EC" id="4.2.3.4"/>
    </reaction>
</comment>
<evidence type="ECO:0000256" key="12">
    <source>
        <dbReference type="ARBA" id="ARBA00022605"/>
    </source>
</evidence>
<proteinExistence type="inferred from homology"/>
<protein>
    <recommendedName>
        <fullName evidence="10 20">3-dehydroquinate synthase</fullName>
        <ecNumber evidence="9 20">4.2.3.4</ecNumber>
    </recommendedName>
</protein>
<evidence type="ECO:0000256" key="1">
    <source>
        <dbReference type="ARBA" id="ARBA00001393"/>
    </source>
</evidence>
<dbReference type="InterPro" id="IPR030960">
    <property type="entry name" value="DHQS/DOIS_N"/>
</dbReference>
<comment type="cofactor">
    <cofactor evidence="3">
        <name>Co(2+)</name>
        <dbReference type="ChEBI" id="CHEBI:48828"/>
    </cofactor>
</comment>
<keyword evidence="19" id="KW-0170">Cobalt</keyword>
<evidence type="ECO:0000313" key="24">
    <source>
        <dbReference type="Proteomes" id="UP000014627"/>
    </source>
</evidence>
<evidence type="ECO:0000256" key="16">
    <source>
        <dbReference type="ARBA" id="ARBA00023027"/>
    </source>
</evidence>
<evidence type="ECO:0000256" key="9">
    <source>
        <dbReference type="ARBA" id="ARBA00013031"/>
    </source>
</evidence>